<dbReference type="InterPro" id="IPR001451">
    <property type="entry name" value="Hexapep"/>
</dbReference>
<keyword evidence="1 4" id="KW-0808">Transferase</keyword>
<evidence type="ECO:0000313" key="5">
    <source>
        <dbReference type="Proteomes" id="UP000007590"/>
    </source>
</evidence>
<dbReference type="KEGG" id="scn:Solca_4325"/>
<dbReference type="HOGENOM" id="CLU_051638_7_0_10"/>
<dbReference type="Proteomes" id="UP000007590">
    <property type="component" value="Chromosome"/>
</dbReference>
<name>H8KMR2_SOLCM</name>
<gene>
    <name evidence="4" type="ordered locus">Solca_4325</name>
</gene>
<dbReference type="AlphaFoldDB" id="H8KMR2"/>
<evidence type="ECO:0000256" key="3">
    <source>
        <dbReference type="ARBA" id="ARBA00023315"/>
    </source>
</evidence>
<sequence length="200" mass="22290">MRDIFNTYGLSQLLYLSISLLRTRIFYPKAKLIRFPIDIRGRKYIVIEKGLTTGVGCRLEAYSKNEKVLYLGENVQINDYVHITAMKSVVVGNNVLIASKVYISDCSHGSYSGDEMDSCPESIPRTRPYKTSKVVIEDNVWIGEMVSILPGVTIGRGTIIGANSVVTKDLPPNVIAVGSPAIPIKKYNFINDKWEKITSI</sequence>
<dbReference type="PANTHER" id="PTHR23416:SF78">
    <property type="entry name" value="LIPOPOLYSACCHARIDE BIOSYNTHESIS O-ACETYL TRANSFERASE WBBJ-RELATED"/>
    <property type="match status" value="1"/>
</dbReference>
<dbReference type="Gene3D" id="2.160.10.10">
    <property type="entry name" value="Hexapeptide repeat proteins"/>
    <property type="match status" value="1"/>
</dbReference>
<keyword evidence="2" id="KW-0677">Repeat</keyword>
<dbReference type="Pfam" id="PF00132">
    <property type="entry name" value="Hexapep"/>
    <property type="match status" value="1"/>
</dbReference>
<evidence type="ECO:0000313" key="4">
    <source>
        <dbReference type="EMBL" id="AFD09315.1"/>
    </source>
</evidence>
<keyword evidence="5" id="KW-1185">Reference proteome</keyword>
<dbReference type="InterPro" id="IPR018357">
    <property type="entry name" value="Hexapep_transf_CS"/>
</dbReference>
<dbReference type="EMBL" id="CP003349">
    <property type="protein sequence ID" value="AFD09315.1"/>
    <property type="molecule type" value="Genomic_DNA"/>
</dbReference>
<dbReference type="RefSeq" id="WP_014682537.1">
    <property type="nucleotide sequence ID" value="NC_017770.1"/>
</dbReference>
<dbReference type="SUPFAM" id="SSF51161">
    <property type="entry name" value="Trimeric LpxA-like enzymes"/>
    <property type="match status" value="1"/>
</dbReference>
<protein>
    <submittedName>
        <fullName evidence="4">Acetyltransferase (Isoleucine patch superfamily)</fullName>
    </submittedName>
</protein>
<accession>H8KMR2</accession>
<dbReference type="PROSITE" id="PS00101">
    <property type="entry name" value="HEXAPEP_TRANSFERASES"/>
    <property type="match status" value="1"/>
</dbReference>
<keyword evidence="3" id="KW-0012">Acyltransferase</keyword>
<dbReference type="CDD" id="cd04647">
    <property type="entry name" value="LbH_MAT_like"/>
    <property type="match status" value="1"/>
</dbReference>
<evidence type="ECO:0000256" key="2">
    <source>
        <dbReference type="ARBA" id="ARBA00022737"/>
    </source>
</evidence>
<dbReference type="STRING" id="929556.Solca_4325"/>
<dbReference type="PANTHER" id="PTHR23416">
    <property type="entry name" value="SIALIC ACID SYNTHASE-RELATED"/>
    <property type="match status" value="1"/>
</dbReference>
<proteinExistence type="predicted"/>
<dbReference type="GO" id="GO:0016746">
    <property type="term" value="F:acyltransferase activity"/>
    <property type="evidence" value="ECO:0007669"/>
    <property type="project" value="UniProtKB-KW"/>
</dbReference>
<dbReference type="InterPro" id="IPR051159">
    <property type="entry name" value="Hexapeptide_acetyltransf"/>
</dbReference>
<dbReference type="InterPro" id="IPR011004">
    <property type="entry name" value="Trimer_LpxA-like_sf"/>
</dbReference>
<organism evidence="4 5">
    <name type="scientific">Solitalea canadensis (strain ATCC 29591 / DSM 3403 / JCM 21819 / LMG 8368 / NBRC 15130 / NCIMB 12057 / USAM 9D)</name>
    <name type="common">Flexibacter canadensis</name>
    <dbReference type="NCBI Taxonomy" id="929556"/>
    <lineage>
        <taxon>Bacteria</taxon>
        <taxon>Pseudomonadati</taxon>
        <taxon>Bacteroidota</taxon>
        <taxon>Sphingobacteriia</taxon>
        <taxon>Sphingobacteriales</taxon>
        <taxon>Sphingobacteriaceae</taxon>
        <taxon>Solitalea</taxon>
    </lineage>
</organism>
<evidence type="ECO:0000256" key="1">
    <source>
        <dbReference type="ARBA" id="ARBA00022679"/>
    </source>
</evidence>
<reference evidence="4" key="1">
    <citation type="submission" date="2012-02" db="EMBL/GenBank/DDBJ databases">
        <title>The complete genome of Solitalea canadensis DSM 3403.</title>
        <authorList>
            <consortium name="US DOE Joint Genome Institute (JGI-PGF)"/>
            <person name="Lucas S."/>
            <person name="Copeland A."/>
            <person name="Lapidus A."/>
            <person name="Glavina del Rio T."/>
            <person name="Dalin E."/>
            <person name="Tice H."/>
            <person name="Bruce D."/>
            <person name="Goodwin L."/>
            <person name="Pitluck S."/>
            <person name="Peters L."/>
            <person name="Ovchinnikova G."/>
            <person name="Lu M."/>
            <person name="Kyrpides N."/>
            <person name="Mavromatis K."/>
            <person name="Ivanova N."/>
            <person name="Brettin T."/>
            <person name="Detter J.C."/>
            <person name="Han C."/>
            <person name="Larimer F."/>
            <person name="Land M."/>
            <person name="Hauser L."/>
            <person name="Markowitz V."/>
            <person name="Cheng J.-F."/>
            <person name="Hugenholtz P."/>
            <person name="Woyke T."/>
            <person name="Wu D."/>
            <person name="Spring S."/>
            <person name="Schroeder M."/>
            <person name="Kopitz M."/>
            <person name="Brambilla E."/>
            <person name="Klenk H.-P."/>
            <person name="Eisen J.A."/>
        </authorList>
    </citation>
    <scope>NUCLEOTIDE SEQUENCE</scope>
    <source>
        <strain evidence="4">DSM 3403</strain>
    </source>
</reference>
<dbReference type="eggNOG" id="COG0110">
    <property type="taxonomic scope" value="Bacteria"/>
</dbReference>